<evidence type="ECO:0000259" key="4">
    <source>
        <dbReference type="Pfam" id="PF19124"/>
    </source>
</evidence>
<feature type="transmembrane region" description="Helical" evidence="2">
    <location>
        <begin position="265"/>
        <end position="285"/>
    </location>
</feature>
<gene>
    <name evidence="5" type="ORF">ACFQWG_11955</name>
</gene>
<feature type="transmembrane region" description="Helical" evidence="2">
    <location>
        <begin position="6"/>
        <end position="35"/>
    </location>
</feature>
<dbReference type="Proteomes" id="UP001596527">
    <property type="component" value="Unassembled WGS sequence"/>
</dbReference>
<evidence type="ECO:0000256" key="1">
    <source>
        <dbReference type="SAM" id="MobiDB-lite"/>
    </source>
</evidence>
<feature type="transmembrane region" description="Helical" evidence="2">
    <location>
        <begin position="358"/>
        <end position="378"/>
    </location>
</feature>
<dbReference type="RefSeq" id="WP_380975611.1">
    <property type="nucleotide sequence ID" value="NZ_JBHTEF010000001.1"/>
</dbReference>
<feature type="domain" description="DUF5808" evidence="4">
    <location>
        <begin position="333"/>
        <end position="357"/>
    </location>
</feature>
<reference evidence="6" key="1">
    <citation type="journal article" date="2019" name="Int. J. Syst. Evol. Microbiol.">
        <title>The Global Catalogue of Microorganisms (GCM) 10K type strain sequencing project: providing services to taxonomists for standard genome sequencing and annotation.</title>
        <authorList>
            <consortium name="The Broad Institute Genomics Platform"/>
            <consortium name="The Broad Institute Genome Sequencing Center for Infectious Disease"/>
            <person name="Wu L."/>
            <person name="Ma J."/>
        </authorList>
    </citation>
    <scope>NUCLEOTIDE SEQUENCE [LARGE SCALE GENOMIC DNA]</scope>
    <source>
        <strain evidence="6">CCUG 56698</strain>
    </source>
</reference>
<keyword evidence="2" id="KW-1133">Transmembrane helix</keyword>
<protein>
    <submittedName>
        <fullName evidence="5">DUF1648 domain-containing protein</fullName>
    </submittedName>
</protein>
<dbReference type="EMBL" id="JBHTEF010000001">
    <property type="protein sequence ID" value="MFC7581909.1"/>
    <property type="molecule type" value="Genomic_DNA"/>
</dbReference>
<keyword evidence="2" id="KW-0472">Membrane</keyword>
<comment type="caution">
    <text evidence="5">The sequence shown here is derived from an EMBL/GenBank/DDBJ whole genome shotgun (WGS) entry which is preliminary data.</text>
</comment>
<feature type="transmembrane region" description="Helical" evidence="2">
    <location>
        <begin position="184"/>
        <end position="205"/>
    </location>
</feature>
<evidence type="ECO:0000256" key="2">
    <source>
        <dbReference type="SAM" id="Phobius"/>
    </source>
</evidence>
<feature type="domain" description="DUF1648" evidence="3">
    <location>
        <begin position="149"/>
        <end position="190"/>
    </location>
</feature>
<dbReference type="Pfam" id="PF19124">
    <property type="entry name" value="DUF5808"/>
    <property type="match status" value="1"/>
</dbReference>
<keyword evidence="2" id="KW-0812">Transmembrane</keyword>
<evidence type="ECO:0000313" key="6">
    <source>
        <dbReference type="Proteomes" id="UP001596527"/>
    </source>
</evidence>
<feature type="transmembrane region" description="Helical" evidence="2">
    <location>
        <begin position="235"/>
        <end position="259"/>
    </location>
</feature>
<dbReference type="InterPro" id="IPR043831">
    <property type="entry name" value="DUF5808"/>
</dbReference>
<evidence type="ECO:0000259" key="3">
    <source>
        <dbReference type="Pfam" id="PF07853"/>
    </source>
</evidence>
<dbReference type="PANTHER" id="PTHR37810">
    <property type="entry name" value="IMMUNITY PROTEIN SDPI"/>
    <property type="match status" value="1"/>
</dbReference>
<dbReference type="InterPro" id="IPR012867">
    <property type="entry name" value="DUF1648"/>
</dbReference>
<sequence length="380" mass="40472">MSEQAFLWATTAVMLAVIGGTMALTPAISDATVPLGVRVPSSRIHTPVVRDAVRRFRLWCAGLTIVALAVTIPWHTVGALLVLAIGLIAACTGAWIGTRRAITAAKQSRHWYRDVPVRLSAPIGRDTGAVRPIWGLHAPAILLGGAAPAVAAARYPLLPDPYPTHWNAMGQADAWSAKSWGTVLALPLVAVALAAILAIVAFLVSRGRVAVQPHRGDWKLSADQQHRIAALVQQILGAVNLLTALMLAGMSLVPVLGWGAVVQNLLTWGGIALLVVVIAASYVLAARIRREPVRAAQRRPRRRVEEEAAPATDGTETPDDDHLWWGGLLYINRDDPSFFVPRRAGVGYDINLGNPWGLGLMAVLLLVLLGLTVGILVAGI</sequence>
<proteinExistence type="predicted"/>
<feature type="transmembrane region" description="Helical" evidence="2">
    <location>
        <begin position="133"/>
        <end position="153"/>
    </location>
</feature>
<feature type="transmembrane region" description="Helical" evidence="2">
    <location>
        <begin position="80"/>
        <end position="98"/>
    </location>
</feature>
<name>A0ABW2SP46_9ACTO</name>
<organism evidence="5 6">
    <name type="scientific">Schaalia naturae</name>
    <dbReference type="NCBI Taxonomy" id="635203"/>
    <lineage>
        <taxon>Bacteria</taxon>
        <taxon>Bacillati</taxon>
        <taxon>Actinomycetota</taxon>
        <taxon>Actinomycetes</taxon>
        <taxon>Actinomycetales</taxon>
        <taxon>Actinomycetaceae</taxon>
        <taxon>Schaalia</taxon>
    </lineage>
</organism>
<dbReference type="Pfam" id="PF07853">
    <property type="entry name" value="DUF1648"/>
    <property type="match status" value="1"/>
</dbReference>
<accession>A0ABW2SP46</accession>
<keyword evidence="6" id="KW-1185">Reference proteome</keyword>
<feature type="region of interest" description="Disordered" evidence="1">
    <location>
        <begin position="299"/>
        <end position="318"/>
    </location>
</feature>
<evidence type="ECO:0000313" key="5">
    <source>
        <dbReference type="EMBL" id="MFC7581909.1"/>
    </source>
</evidence>
<dbReference type="PANTHER" id="PTHR37810:SF5">
    <property type="entry name" value="IMMUNITY PROTEIN SDPI"/>
    <property type="match status" value="1"/>
</dbReference>